<evidence type="ECO:0000313" key="9">
    <source>
        <dbReference type="Proteomes" id="UP000320643"/>
    </source>
</evidence>
<evidence type="ECO:0000256" key="5">
    <source>
        <dbReference type="ARBA" id="ARBA00023163"/>
    </source>
</evidence>
<protein>
    <submittedName>
        <fullName evidence="8">Sigma-70 family RNA polymerase sigma factor</fullName>
    </submittedName>
</protein>
<dbReference type="RefSeq" id="WP_143375312.1">
    <property type="nucleotide sequence ID" value="NZ_VJVZ01000022.1"/>
</dbReference>
<dbReference type="GO" id="GO:0016987">
    <property type="term" value="F:sigma factor activity"/>
    <property type="evidence" value="ECO:0007669"/>
    <property type="project" value="UniProtKB-KW"/>
</dbReference>
<dbReference type="SUPFAM" id="SSF88946">
    <property type="entry name" value="Sigma2 domain of RNA polymerase sigma factors"/>
    <property type="match status" value="1"/>
</dbReference>
<dbReference type="Gene3D" id="1.10.10.10">
    <property type="entry name" value="Winged helix-like DNA-binding domain superfamily/Winged helix DNA-binding domain"/>
    <property type="match status" value="1"/>
</dbReference>
<comment type="similarity">
    <text evidence="1">Belongs to the sigma-70 factor family. ECF subfamily.</text>
</comment>
<comment type="caution">
    <text evidence="8">The sequence shown here is derived from an EMBL/GenBank/DDBJ whole genome shotgun (WGS) entry which is preliminary data.</text>
</comment>
<accession>A0A552US85</accession>
<evidence type="ECO:0000256" key="2">
    <source>
        <dbReference type="ARBA" id="ARBA00023015"/>
    </source>
</evidence>
<dbReference type="InterPro" id="IPR014284">
    <property type="entry name" value="RNA_pol_sigma-70_dom"/>
</dbReference>
<dbReference type="Pfam" id="PF04542">
    <property type="entry name" value="Sigma70_r2"/>
    <property type="match status" value="1"/>
</dbReference>
<keyword evidence="4" id="KW-0238">DNA-binding</keyword>
<feature type="domain" description="RNA polymerase sigma factor 70 region 4 type 2" evidence="7">
    <location>
        <begin position="124"/>
        <end position="172"/>
    </location>
</feature>
<dbReference type="NCBIfam" id="TIGR02937">
    <property type="entry name" value="sigma70-ECF"/>
    <property type="match status" value="1"/>
</dbReference>
<dbReference type="PANTHER" id="PTHR43133">
    <property type="entry name" value="RNA POLYMERASE ECF-TYPE SIGMA FACTO"/>
    <property type="match status" value="1"/>
</dbReference>
<dbReference type="InterPro" id="IPR036388">
    <property type="entry name" value="WH-like_DNA-bd_sf"/>
</dbReference>
<sequence>MKLVPQHDELDLLVRLRDGDHAAFEEIYHLYKAKMIANALRLLKSRELAEELLQNLFLKVWEQRTRIDTTQPLNAFLYKVAQNMAYDLFRKVSRDKKLQEHLIAATITSYDHIEKHIFRKENLEELNKALSLLPPQQQKVFTLCKLEDKSYEEAGRILNITPGTINNHMHRANLFLKEYFSRRSRSGIAVTLIASVICESL</sequence>
<dbReference type="AlphaFoldDB" id="A0A552US85"/>
<dbReference type="InterPro" id="IPR013249">
    <property type="entry name" value="RNA_pol_sigma70_r4_t2"/>
</dbReference>
<dbReference type="PANTHER" id="PTHR43133:SF8">
    <property type="entry name" value="RNA POLYMERASE SIGMA FACTOR HI_1459-RELATED"/>
    <property type="match status" value="1"/>
</dbReference>
<dbReference type="CDD" id="cd06171">
    <property type="entry name" value="Sigma70_r4"/>
    <property type="match status" value="1"/>
</dbReference>
<keyword evidence="2" id="KW-0805">Transcription regulation</keyword>
<evidence type="ECO:0000259" key="6">
    <source>
        <dbReference type="Pfam" id="PF04542"/>
    </source>
</evidence>
<evidence type="ECO:0000256" key="1">
    <source>
        <dbReference type="ARBA" id="ARBA00010641"/>
    </source>
</evidence>
<organism evidence="8 9">
    <name type="scientific">Flavobacterium zepuense</name>
    <dbReference type="NCBI Taxonomy" id="2593302"/>
    <lineage>
        <taxon>Bacteria</taxon>
        <taxon>Pseudomonadati</taxon>
        <taxon>Bacteroidota</taxon>
        <taxon>Flavobacteriia</taxon>
        <taxon>Flavobacteriales</taxon>
        <taxon>Flavobacteriaceae</taxon>
        <taxon>Flavobacterium</taxon>
    </lineage>
</organism>
<dbReference type="SUPFAM" id="SSF88659">
    <property type="entry name" value="Sigma3 and sigma4 domains of RNA polymerase sigma factors"/>
    <property type="match status" value="1"/>
</dbReference>
<gene>
    <name evidence="8" type="ORF">FMM05_20570</name>
</gene>
<feature type="domain" description="RNA polymerase sigma-70 region 2" evidence="6">
    <location>
        <begin position="28"/>
        <end position="94"/>
    </location>
</feature>
<name>A0A552US85_9FLAO</name>
<keyword evidence="5" id="KW-0804">Transcription</keyword>
<dbReference type="EMBL" id="VJVZ01000022">
    <property type="protein sequence ID" value="TRW21085.1"/>
    <property type="molecule type" value="Genomic_DNA"/>
</dbReference>
<dbReference type="InterPro" id="IPR013325">
    <property type="entry name" value="RNA_pol_sigma_r2"/>
</dbReference>
<dbReference type="Gene3D" id="1.10.1740.10">
    <property type="match status" value="1"/>
</dbReference>
<dbReference type="InterPro" id="IPR039425">
    <property type="entry name" value="RNA_pol_sigma-70-like"/>
</dbReference>
<dbReference type="InterPro" id="IPR007627">
    <property type="entry name" value="RNA_pol_sigma70_r2"/>
</dbReference>
<keyword evidence="3" id="KW-0731">Sigma factor</keyword>
<evidence type="ECO:0000259" key="7">
    <source>
        <dbReference type="Pfam" id="PF08281"/>
    </source>
</evidence>
<reference evidence="8 9" key="1">
    <citation type="submission" date="2019-07" db="EMBL/GenBank/DDBJ databases">
        <title>Flavobacterium sp. nov., isolated from glacier ice.</title>
        <authorList>
            <person name="Liu Q."/>
            <person name="Xin Y.-H."/>
        </authorList>
    </citation>
    <scope>NUCLEOTIDE SEQUENCE [LARGE SCALE GENOMIC DNA]</scope>
    <source>
        <strain evidence="8 9">ZT4R6</strain>
    </source>
</reference>
<dbReference type="InterPro" id="IPR013324">
    <property type="entry name" value="RNA_pol_sigma_r3/r4-like"/>
</dbReference>
<evidence type="ECO:0000256" key="4">
    <source>
        <dbReference type="ARBA" id="ARBA00023125"/>
    </source>
</evidence>
<dbReference type="GO" id="GO:0003677">
    <property type="term" value="F:DNA binding"/>
    <property type="evidence" value="ECO:0007669"/>
    <property type="project" value="UniProtKB-KW"/>
</dbReference>
<dbReference type="GO" id="GO:0006352">
    <property type="term" value="P:DNA-templated transcription initiation"/>
    <property type="evidence" value="ECO:0007669"/>
    <property type="project" value="InterPro"/>
</dbReference>
<dbReference type="Proteomes" id="UP000320643">
    <property type="component" value="Unassembled WGS sequence"/>
</dbReference>
<evidence type="ECO:0000313" key="8">
    <source>
        <dbReference type="EMBL" id="TRW21085.1"/>
    </source>
</evidence>
<keyword evidence="9" id="KW-1185">Reference proteome</keyword>
<proteinExistence type="inferred from homology"/>
<dbReference type="Pfam" id="PF08281">
    <property type="entry name" value="Sigma70_r4_2"/>
    <property type="match status" value="1"/>
</dbReference>
<dbReference type="OrthoDB" id="1100095at2"/>
<evidence type="ECO:0000256" key="3">
    <source>
        <dbReference type="ARBA" id="ARBA00023082"/>
    </source>
</evidence>